<evidence type="ECO:0000313" key="1">
    <source>
        <dbReference type="EMBL" id="CAG9317549.1"/>
    </source>
</evidence>
<sequence>MISRWAGFFFVDQLSFYFLNLITIFKNLSKILINRRGLKHLYYYKASFKIKGVVLKTFIEREPIYKQNLQQLANNFL</sequence>
<evidence type="ECO:0000313" key="2">
    <source>
        <dbReference type="Proteomes" id="UP001162131"/>
    </source>
</evidence>
<dbReference type="AlphaFoldDB" id="A0AAU9IWV0"/>
<gene>
    <name evidence="1" type="ORF">BSTOLATCC_MIC18794</name>
</gene>
<keyword evidence="2" id="KW-1185">Reference proteome</keyword>
<dbReference type="Proteomes" id="UP001162131">
    <property type="component" value="Unassembled WGS sequence"/>
</dbReference>
<protein>
    <submittedName>
        <fullName evidence="1">Uncharacterized protein</fullName>
    </submittedName>
</protein>
<dbReference type="EMBL" id="CAJZBQ010000018">
    <property type="protein sequence ID" value="CAG9317549.1"/>
    <property type="molecule type" value="Genomic_DNA"/>
</dbReference>
<name>A0AAU9IWV0_9CILI</name>
<reference evidence="1" key="1">
    <citation type="submission" date="2021-09" db="EMBL/GenBank/DDBJ databases">
        <authorList>
            <consortium name="AG Swart"/>
            <person name="Singh M."/>
            <person name="Singh A."/>
            <person name="Seah K."/>
            <person name="Emmerich C."/>
        </authorList>
    </citation>
    <scope>NUCLEOTIDE SEQUENCE</scope>
    <source>
        <strain evidence="1">ATCC30299</strain>
    </source>
</reference>
<organism evidence="1 2">
    <name type="scientific">Blepharisma stoltei</name>
    <dbReference type="NCBI Taxonomy" id="1481888"/>
    <lineage>
        <taxon>Eukaryota</taxon>
        <taxon>Sar</taxon>
        <taxon>Alveolata</taxon>
        <taxon>Ciliophora</taxon>
        <taxon>Postciliodesmatophora</taxon>
        <taxon>Heterotrichea</taxon>
        <taxon>Heterotrichida</taxon>
        <taxon>Blepharismidae</taxon>
        <taxon>Blepharisma</taxon>
    </lineage>
</organism>
<comment type="caution">
    <text evidence="1">The sequence shown here is derived from an EMBL/GenBank/DDBJ whole genome shotgun (WGS) entry which is preliminary data.</text>
</comment>
<proteinExistence type="predicted"/>
<accession>A0AAU9IWV0</accession>